<sequence>MLLQFKFFNQQIIQSSKILKVVLNKQIFMNKYTFNLEKQWKDLQHKHRKKEYLLIFFLIQYFINNLQNIFQAQIQKITYLSMLLPHRDNLSNNKKYKIIKQDKKQINKQINKQEQKERNKLKNKIFMTKK</sequence>
<dbReference type="EMBL" id="GG662607">
    <property type="protein sequence ID" value="EWS73110.1"/>
    <property type="molecule type" value="Genomic_DNA"/>
</dbReference>
<reference evidence="3" key="1">
    <citation type="journal article" date="2006" name="PLoS Biol.">
        <title>Macronuclear genome sequence of the ciliate Tetrahymena thermophila, a model eukaryote.</title>
        <authorList>
            <person name="Eisen J.A."/>
            <person name="Coyne R.S."/>
            <person name="Wu M."/>
            <person name="Wu D."/>
            <person name="Thiagarajan M."/>
            <person name="Wortman J.R."/>
            <person name="Badger J.H."/>
            <person name="Ren Q."/>
            <person name="Amedeo P."/>
            <person name="Jones K.M."/>
            <person name="Tallon L.J."/>
            <person name="Delcher A.L."/>
            <person name="Salzberg S.L."/>
            <person name="Silva J.C."/>
            <person name="Haas B.J."/>
            <person name="Majoros W.H."/>
            <person name="Farzad M."/>
            <person name="Carlton J.M."/>
            <person name="Smith R.K. Jr."/>
            <person name="Garg J."/>
            <person name="Pearlman R.E."/>
            <person name="Karrer K.M."/>
            <person name="Sun L."/>
            <person name="Manning G."/>
            <person name="Elde N.C."/>
            <person name="Turkewitz A.P."/>
            <person name="Asai D.J."/>
            <person name="Wilkes D.E."/>
            <person name="Wang Y."/>
            <person name="Cai H."/>
            <person name="Collins K."/>
            <person name="Stewart B.A."/>
            <person name="Lee S.R."/>
            <person name="Wilamowska K."/>
            <person name="Weinberg Z."/>
            <person name="Ruzzo W.L."/>
            <person name="Wloga D."/>
            <person name="Gaertig J."/>
            <person name="Frankel J."/>
            <person name="Tsao C.-C."/>
            <person name="Gorovsky M.A."/>
            <person name="Keeling P.J."/>
            <person name="Waller R.F."/>
            <person name="Patron N.J."/>
            <person name="Cherry J.M."/>
            <person name="Stover N.A."/>
            <person name="Krieger C.J."/>
            <person name="del Toro C."/>
            <person name="Ryder H.F."/>
            <person name="Williamson S.C."/>
            <person name="Barbeau R.A."/>
            <person name="Hamilton E.P."/>
            <person name="Orias E."/>
        </authorList>
    </citation>
    <scope>NUCLEOTIDE SEQUENCE [LARGE SCALE GENOMIC DNA]</scope>
    <source>
        <strain evidence="3">SB210</strain>
    </source>
</reference>
<evidence type="ECO:0000313" key="2">
    <source>
        <dbReference type="EMBL" id="EWS73110.1"/>
    </source>
</evidence>
<dbReference type="KEGG" id="tet:TTHERM_000923051"/>
<protein>
    <submittedName>
        <fullName evidence="2">Uncharacterized protein</fullName>
    </submittedName>
</protein>
<evidence type="ECO:0000256" key="1">
    <source>
        <dbReference type="SAM" id="Coils"/>
    </source>
</evidence>
<dbReference type="RefSeq" id="XP_012654359.1">
    <property type="nucleotide sequence ID" value="XM_012798905.1"/>
</dbReference>
<dbReference type="AlphaFoldDB" id="W7X1J0"/>
<dbReference type="Proteomes" id="UP000009168">
    <property type="component" value="Unassembled WGS sequence"/>
</dbReference>
<gene>
    <name evidence="2" type="ORF">TTHERM_000923051</name>
</gene>
<keyword evidence="1" id="KW-0175">Coiled coil</keyword>
<dbReference type="InParanoid" id="W7X1J0"/>
<organism evidence="2 3">
    <name type="scientific">Tetrahymena thermophila (strain SB210)</name>
    <dbReference type="NCBI Taxonomy" id="312017"/>
    <lineage>
        <taxon>Eukaryota</taxon>
        <taxon>Sar</taxon>
        <taxon>Alveolata</taxon>
        <taxon>Ciliophora</taxon>
        <taxon>Intramacronucleata</taxon>
        <taxon>Oligohymenophorea</taxon>
        <taxon>Hymenostomatida</taxon>
        <taxon>Tetrahymenina</taxon>
        <taxon>Tetrahymenidae</taxon>
        <taxon>Tetrahymena</taxon>
    </lineage>
</organism>
<feature type="coiled-coil region" evidence="1">
    <location>
        <begin position="96"/>
        <end position="123"/>
    </location>
</feature>
<dbReference type="GeneID" id="24441095"/>
<evidence type="ECO:0000313" key="3">
    <source>
        <dbReference type="Proteomes" id="UP000009168"/>
    </source>
</evidence>
<accession>W7X1J0</accession>
<proteinExistence type="predicted"/>
<name>W7X1J0_TETTS</name>
<keyword evidence="3" id="KW-1185">Reference proteome</keyword>